<dbReference type="Pfam" id="PF13581">
    <property type="entry name" value="HATPase_c_2"/>
    <property type="match status" value="1"/>
</dbReference>
<dbReference type="InterPro" id="IPR001932">
    <property type="entry name" value="PPM-type_phosphatase-like_dom"/>
</dbReference>
<sequence length="807" mass="85767">MSRPDARTYDIARFGLSDMVRTTADLRRRAEEAPDFAAAVESLVRGLRDSFTDAAGAPVLPLVRLYTTRDHAELTPRQRAHVARHHGETDARCLVLAASAGELPAWNDPGTARWSRIIPVPSPSTLPMVAAMASRLGLAIDDVISGPLPGSGGFGVVHVPDALGSAFVPDQRFVVEHGIASVVGFGGVLPGGTAFCVLLFSRVAVPAETAEQFQAVSIGVRVGLLAHFRGDASLPAERDAVRAHLAVLEEASRRQATALEQAVARLRAEADLVDSLQVVGRRLTAQLDIDTLVQDATDAATKATGAAFGAFFYNLVNDYGESYTLFTLSGVPRSAFERFPMPRNTGVFAPTFKGVGTVRSADITADERYGHNPPYRGMPEGHLPVRSYLAVPVVSPSSGEVLGGFFFGHPEPGRFTGRHEALAEGIAGYSAIALDNARLFARQRTMATELARSMLPTIPETPGLRVLSRYLPAATGAEVGGDWFDVIALPVGRTAFVIGDVAGRGVAAAAVMGQIRTAVRSYALLDLPPSEVLRHASELAMATPDADFITCLYAVHDPADDTLAFAGAGHLPAVHLTPDGAARLIAETMGMPLGVGTVFTQRQVAFPPGSRLVLYTDGLVETRGGHLPDGVDALVRGLAEMPPDGSALDALIADLTGGRHEDDVAVLHVHHTGTHRRVATLPLTTDSAAAATARRFTAEHLAAWGLGPLVDRAVTIASELVTNAVRHTGRPTTLRLHADRSRLAMGVGDRDPTVPHPIPAAPTDEHHRGLHIVESFATRWGTRPTADGKVVWAEILLHRDHTLDETW</sequence>
<keyword evidence="1" id="KW-0378">Hydrolase</keyword>
<evidence type="ECO:0000313" key="5">
    <source>
        <dbReference type="Proteomes" id="UP000239203"/>
    </source>
</evidence>
<dbReference type="SUPFAM" id="SSF81606">
    <property type="entry name" value="PP2C-like"/>
    <property type="match status" value="1"/>
</dbReference>
<dbReference type="CDD" id="cd16936">
    <property type="entry name" value="HATPase_RsbW-like"/>
    <property type="match status" value="1"/>
</dbReference>
<dbReference type="InterPro" id="IPR052016">
    <property type="entry name" value="Bact_Sigma-Reg"/>
</dbReference>
<evidence type="ECO:0000313" key="4">
    <source>
        <dbReference type="EMBL" id="PPK70946.1"/>
    </source>
</evidence>
<dbReference type="GO" id="GO:0016791">
    <property type="term" value="F:phosphatase activity"/>
    <property type="evidence" value="ECO:0007669"/>
    <property type="project" value="TreeGrafter"/>
</dbReference>
<evidence type="ECO:0000259" key="2">
    <source>
        <dbReference type="SMART" id="SM00065"/>
    </source>
</evidence>
<dbReference type="SMART" id="SM00331">
    <property type="entry name" value="PP2C_SIG"/>
    <property type="match status" value="1"/>
</dbReference>
<dbReference type="InterPro" id="IPR003018">
    <property type="entry name" value="GAF"/>
</dbReference>
<keyword evidence="5" id="KW-1185">Reference proteome</keyword>
<dbReference type="InterPro" id="IPR036890">
    <property type="entry name" value="HATPase_C_sf"/>
</dbReference>
<feature type="domain" description="GAF" evidence="2">
    <location>
        <begin position="288"/>
        <end position="444"/>
    </location>
</feature>
<dbReference type="Gene3D" id="3.60.40.10">
    <property type="entry name" value="PPM-type phosphatase domain"/>
    <property type="match status" value="1"/>
</dbReference>
<dbReference type="PANTHER" id="PTHR43156:SF2">
    <property type="entry name" value="STAGE II SPORULATION PROTEIN E"/>
    <property type="match status" value="1"/>
</dbReference>
<comment type="caution">
    <text evidence="4">The sequence shown here is derived from an EMBL/GenBank/DDBJ whole genome shotgun (WGS) entry which is preliminary data.</text>
</comment>
<dbReference type="PANTHER" id="PTHR43156">
    <property type="entry name" value="STAGE II SPORULATION PROTEIN E-RELATED"/>
    <property type="match status" value="1"/>
</dbReference>
<evidence type="ECO:0000259" key="3">
    <source>
        <dbReference type="SMART" id="SM00331"/>
    </source>
</evidence>
<name>A0A2S6H0J6_9PSEU</name>
<protein>
    <submittedName>
        <fullName evidence="4">Serine phosphatase RsbU (Regulator of sigma subunit)</fullName>
    </submittedName>
</protein>
<dbReference type="EMBL" id="PTIX01000001">
    <property type="protein sequence ID" value="PPK70946.1"/>
    <property type="molecule type" value="Genomic_DNA"/>
</dbReference>
<dbReference type="RefSeq" id="WP_245930912.1">
    <property type="nucleotide sequence ID" value="NZ_CP154825.1"/>
</dbReference>
<dbReference type="InterPro" id="IPR003594">
    <property type="entry name" value="HATPase_dom"/>
</dbReference>
<accession>A0A2S6H0J6</accession>
<dbReference type="InterPro" id="IPR036457">
    <property type="entry name" value="PPM-type-like_dom_sf"/>
</dbReference>
<dbReference type="AlphaFoldDB" id="A0A2S6H0J6"/>
<dbReference type="Pfam" id="PF13185">
    <property type="entry name" value="GAF_2"/>
    <property type="match status" value="1"/>
</dbReference>
<dbReference type="Pfam" id="PF07228">
    <property type="entry name" value="SpoIIE"/>
    <property type="match status" value="1"/>
</dbReference>
<organism evidence="4 5">
    <name type="scientific">Actinokineospora auranticolor</name>
    <dbReference type="NCBI Taxonomy" id="155976"/>
    <lineage>
        <taxon>Bacteria</taxon>
        <taxon>Bacillati</taxon>
        <taxon>Actinomycetota</taxon>
        <taxon>Actinomycetes</taxon>
        <taxon>Pseudonocardiales</taxon>
        <taxon>Pseudonocardiaceae</taxon>
        <taxon>Actinokineospora</taxon>
    </lineage>
</organism>
<dbReference type="SMART" id="SM00065">
    <property type="entry name" value="GAF"/>
    <property type="match status" value="1"/>
</dbReference>
<dbReference type="InterPro" id="IPR029016">
    <property type="entry name" value="GAF-like_dom_sf"/>
</dbReference>
<dbReference type="Proteomes" id="UP000239203">
    <property type="component" value="Unassembled WGS sequence"/>
</dbReference>
<evidence type="ECO:0000256" key="1">
    <source>
        <dbReference type="ARBA" id="ARBA00022801"/>
    </source>
</evidence>
<gene>
    <name evidence="4" type="ORF">CLV40_101132</name>
</gene>
<proteinExistence type="predicted"/>
<reference evidence="4 5" key="1">
    <citation type="submission" date="2018-02" db="EMBL/GenBank/DDBJ databases">
        <title>Genomic Encyclopedia of Archaeal and Bacterial Type Strains, Phase II (KMG-II): from individual species to whole genera.</title>
        <authorList>
            <person name="Goeker M."/>
        </authorList>
    </citation>
    <scope>NUCLEOTIDE SEQUENCE [LARGE SCALE GENOMIC DNA]</scope>
    <source>
        <strain evidence="4 5">YU 961-1</strain>
    </source>
</reference>
<dbReference type="Gene3D" id="3.30.450.40">
    <property type="match status" value="1"/>
</dbReference>
<dbReference type="SUPFAM" id="SSF55781">
    <property type="entry name" value="GAF domain-like"/>
    <property type="match status" value="1"/>
</dbReference>
<dbReference type="Gene3D" id="3.30.565.10">
    <property type="entry name" value="Histidine kinase-like ATPase, C-terminal domain"/>
    <property type="match status" value="1"/>
</dbReference>
<feature type="domain" description="PPM-type phosphatase" evidence="3">
    <location>
        <begin position="464"/>
        <end position="671"/>
    </location>
</feature>